<dbReference type="InterPro" id="IPR015943">
    <property type="entry name" value="WD40/YVTN_repeat-like_dom_sf"/>
</dbReference>
<dbReference type="InterPro" id="IPR018391">
    <property type="entry name" value="PQQ_b-propeller_rpt"/>
</dbReference>
<feature type="domain" description="Pyrrolo-quinoline quinone repeat" evidence="2">
    <location>
        <begin position="145"/>
        <end position="236"/>
    </location>
</feature>
<protein>
    <recommendedName>
        <fullName evidence="2">Pyrrolo-quinoline quinone repeat domain-containing protein</fullName>
    </recommendedName>
</protein>
<feature type="chain" id="PRO_5032293176" description="Pyrrolo-quinoline quinone repeat domain-containing protein" evidence="1">
    <location>
        <begin position="23"/>
        <end position="499"/>
    </location>
</feature>
<proteinExistence type="predicted"/>
<dbReference type="Gene3D" id="2.130.10.10">
    <property type="entry name" value="YVTN repeat-like/Quinoprotein amine dehydrogenase"/>
    <property type="match status" value="2"/>
</dbReference>
<feature type="signal peptide" evidence="1">
    <location>
        <begin position="1"/>
        <end position="22"/>
    </location>
</feature>
<dbReference type="PANTHER" id="PTHR34512:SF30">
    <property type="entry name" value="OUTER MEMBRANE PROTEIN ASSEMBLY FACTOR BAMB"/>
    <property type="match status" value="1"/>
</dbReference>
<dbReference type="InterPro" id="IPR011047">
    <property type="entry name" value="Quinoprotein_ADH-like_sf"/>
</dbReference>
<evidence type="ECO:0000313" key="4">
    <source>
        <dbReference type="Proteomes" id="UP000445000"/>
    </source>
</evidence>
<comment type="caution">
    <text evidence="3">The sequence shown here is derived from an EMBL/GenBank/DDBJ whole genome shotgun (WGS) entry which is preliminary data.</text>
</comment>
<dbReference type="PANTHER" id="PTHR34512">
    <property type="entry name" value="CELL SURFACE PROTEIN"/>
    <property type="match status" value="1"/>
</dbReference>
<sequence length="499" mass="54782">MRTIVRWGIGLICATNAIALQAQPAPPTFTDLTGWWSAEPIHAGESSQVVLQFSEKEGKPTAQLSLPAIGVHAVPLGTVTLDGNRIDTQPLSFPLTWNAERRTLSGVLPRDAVPVYDIPVEFHRSEPVAKPEPTQWKVEPPKMKWSVQVGGPAWAGLERDAQSGLLFVGNEQGVLNAVDARGTIRWKFPTDKPIRGRPAVIGESVYVSSDSGFLYRLNKRTGVEQWRARIDAGSPARIPPDQEKSRWDRYGSSVVADGQHLYVASRDKNLYALDPENGREIWRVTAGDMMTATPAVYRDLILFAAFDGKVQAVQARDGKLRWTYDAKLAVAGDLVVSGDRVLIGSRTYELIALDAGSGKEQWRRYYWFSWIESPPVVHEGVVYTGSSDAVSVYAIDVADGSLHWKTPVPGWSWSRTAVNDRFVVAGAVGVGATPGFRSGALVALERASGAIRWLYQEEPSKDVIDAKKNWGFGASPLIVDDVVYAVDLNGRLYAFELGR</sequence>
<keyword evidence="4" id="KW-1185">Reference proteome</keyword>
<dbReference type="Proteomes" id="UP000445000">
    <property type="component" value="Unassembled WGS sequence"/>
</dbReference>
<dbReference type="Pfam" id="PF13360">
    <property type="entry name" value="PQQ_2"/>
    <property type="match status" value="2"/>
</dbReference>
<dbReference type="SUPFAM" id="SSF50998">
    <property type="entry name" value="Quinoprotein alcohol dehydrogenase-like"/>
    <property type="match status" value="2"/>
</dbReference>
<dbReference type="EMBL" id="BLJN01000006">
    <property type="protein sequence ID" value="GFE83588.1"/>
    <property type="molecule type" value="Genomic_DNA"/>
</dbReference>
<accession>A0A829YLI9</accession>
<evidence type="ECO:0000313" key="3">
    <source>
        <dbReference type="EMBL" id="GFE83588.1"/>
    </source>
</evidence>
<keyword evidence="1" id="KW-0732">Signal</keyword>
<evidence type="ECO:0000259" key="2">
    <source>
        <dbReference type="Pfam" id="PF13360"/>
    </source>
</evidence>
<dbReference type="AlphaFoldDB" id="A0A829YLI9"/>
<dbReference type="Gene3D" id="2.40.10.480">
    <property type="match status" value="1"/>
</dbReference>
<reference evidence="4" key="1">
    <citation type="submission" date="2020-01" db="EMBL/GenBank/DDBJ databases">
        <title>'Steroidobacter agaridevorans' sp. nov., agar-degrading bacteria isolated from rhizosphere soils.</title>
        <authorList>
            <person name="Ikenaga M."/>
            <person name="Kataoka M."/>
            <person name="Murouchi A."/>
            <person name="Katsuragi S."/>
            <person name="Sakai M."/>
        </authorList>
    </citation>
    <scope>NUCLEOTIDE SEQUENCE [LARGE SCALE GENOMIC DNA]</scope>
    <source>
        <strain evidence="4">YU21-B</strain>
    </source>
</reference>
<evidence type="ECO:0000256" key="1">
    <source>
        <dbReference type="SAM" id="SignalP"/>
    </source>
</evidence>
<dbReference type="SMART" id="SM00564">
    <property type="entry name" value="PQQ"/>
    <property type="match status" value="7"/>
</dbReference>
<feature type="domain" description="Pyrrolo-quinoline quinone repeat" evidence="2">
    <location>
        <begin position="307"/>
        <end position="497"/>
    </location>
</feature>
<dbReference type="InterPro" id="IPR002372">
    <property type="entry name" value="PQQ_rpt_dom"/>
</dbReference>
<organism evidence="3 4">
    <name type="scientific">Steroidobacter agaridevorans</name>
    <dbReference type="NCBI Taxonomy" id="2695856"/>
    <lineage>
        <taxon>Bacteria</taxon>
        <taxon>Pseudomonadati</taxon>
        <taxon>Pseudomonadota</taxon>
        <taxon>Gammaproteobacteria</taxon>
        <taxon>Steroidobacterales</taxon>
        <taxon>Steroidobacteraceae</taxon>
        <taxon>Steroidobacter</taxon>
    </lineage>
</organism>
<gene>
    <name evidence="3" type="ORF">GCM10011487_55880</name>
</gene>
<dbReference type="RefSeq" id="WP_161815190.1">
    <property type="nucleotide sequence ID" value="NZ_BLJN01000006.1"/>
</dbReference>
<name>A0A829YLI9_9GAMM</name>